<proteinExistence type="predicted"/>
<comment type="caution">
    <text evidence="2">The sequence shown here is derived from an EMBL/GenBank/DDBJ whole genome shotgun (WGS) entry which is preliminary data.</text>
</comment>
<gene>
    <name evidence="2" type="ORF">ACE3NQ_17730</name>
</gene>
<dbReference type="RefSeq" id="WP_375526513.1">
    <property type="nucleotide sequence ID" value="NZ_JBHILM010000020.1"/>
</dbReference>
<evidence type="ECO:0000256" key="1">
    <source>
        <dbReference type="SAM" id="MobiDB-lite"/>
    </source>
</evidence>
<dbReference type="Proteomes" id="UP001580407">
    <property type="component" value="Unassembled WGS sequence"/>
</dbReference>
<feature type="compositionally biased region" description="Basic and acidic residues" evidence="1">
    <location>
        <begin position="32"/>
        <end position="41"/>
    </location>
</feature>
<keyword evidence="3" id="KW-1185">Reference proteome</keyword>
<dbReference type="EMBL" id="JBHILM010000020">
    <property type="protein sequence ID" value="MFB5682761.1"/>
    <property type="molecule type" value="Genomic_DNA"/>
</dbReference>
<organism evidence="2 3">
    <name type="scientific">Paenibacillus terreus</name>
    <dbReference type="NCBI Taxonomy" id="1387834"/>
    <lineage>
        <taxon>Bacteria</taxon>
        <taxon>Bacillati</taxon>
        <taxon>Bacillota</taxon>
        <taxon>Bacilli</taxon>
        <taxon>Bacillales</taxon>
        <taxon>Paenibacillaceae</taxon>
        <taxon>Paenibacillus</taxon>
    </lineage>
</organism>
<sequence>MNLIHKEEQKHPGLKEPVFDFFLYYLPEFSHKEENGEESKKTSKKVKHPADTRKT</sequence>
<evidence type="ECO:0000313" key="3">
    <source>
        <dbReference type="Proteomes" id="UP001580407"/>
    </source>
</evidence>
<reference evidence="2 3" key="1">
    <citation type="submission" date="2024-09" db="EMBL/GenBank/DDBJ databases">
        <authorList>
            <person name="Ruan L."/>
        </authorList>
    </citation>
    <scope>NUCLEOTIDE SEQUENCE [LARGE SCALE GENOMIC DNA]</scope>
    <source>
        <strain evidence="2 3">D33</strain>
    </source>
</reference>
<name>A0ABV5BAM8_9BACL</name>
<feature type="region of interest" description="Disordered" evidence="1">
    <location>
        <begin position="32"/>
        <end position="55"/>
    </location>
</feature>
<evidence type="ECO:0000313" key="2">
    <source>
        <dbReference type="EMBL" id="MFB5682761.1"/>
    </source>
</evidence>
<accession>A0ABV5BAM8</accession>
<protein>
    <submittedName>
        <fullName evidence="2">Uncharacterized protein</fullName>
    </submittedName>
</protein>